<keyword evidence="1" id="KW-0534">Nitrate assimilation</keyword>
<evidence type="ECO:0000313" key="4">
    <source>
        <dbReference type="Proteomes" id="UP000198525"/>
    </source>
</evidence>
<dbReference type="Proteomes" id="UP000198525">
    <property type="component" value="Unassembled WGS sequence"/>
</dbReference>
<feature type="region of interest" description="Disordered" evidence="2">
    <location>
        <begin position="228"/>
        <end position="265"/>
    </location>
</feature>
<dbReference type="InterPro" id="IPR003765">
    <property type="entry name" value="NO3_reductase_chaperone_NarJ"/>
</dbReference>
<evidence type="ECO:0000256" key="2">
    <source>
        <dbReference type="SAM" id="MobiDB-lite"/>
    </source>
</evidence>
<dbReference type="GO" id="GO:0051131">
    <property type="term" value="P:chaperone-mediated protein complex assembly"/>
    <property type="evidence" value="ECO:0007669"/>
    <property type="project" value="InterPro"/>
</dbReference>
<dbReference type="Gene3D" id="1.10.3480.10">
    <property type="entry name" value="TorD-like"/>
    <property type="match status" value="1"/>
</dbReference>
<dbReference type="InterPro" id="IPR036411">
    <property type="entry name" value="TorD-like_sf"/>
</dbReference>
<dbReference type="AlphaFoldDB" id="A0A1G8PYP8"/>
<feature type="compositionally biased region" description="Basic and acidic residues" evidence="2">
    <location>
        <begin position="229"/>
        <end position="244"/>
    </location>
</feature>
<dbReference type="GO" id="GO:0051082">
    <property type="term" value="F:unfolded protein binding"/>
    <property type="evidence" value="ECO:0007669"/>
    <property type="project" value="InterPro"/>
</dbReference>
<organism evidence="3 4">
    <name type="scientific">Billgrantia gudaonensis</name>
    <dbReference type="NCBI Taxonomy" id="376427"/>
    <lineage>
        <taxon>Bacteria</taxon>
        <taxon>Pseudomonadati</taxon>
        <taxon>Pseudomonadota</taxon>
        <taxon>Gammaproteobacteria</taxon>
        <taxon>Oceanospirillales</taxon>
        <taxon>Halomonadaceae</taxon>
        <taxon>Billgrantia</taxon>
    </lineage>
</organism>
<reference evidence="3 4" key="1">
    <citation type="submission" date="2016-10" db="EMBL/GenBank/DDBJ databases">
        <authorList>
            <person name="de Groot N.N."/>
        </authorList>
    </citation>
    <scope>NUCLEOTIDE SEQUENCE [LARGE SCALE GENOMIC DNA]</scope>
    <source>
        <strain evidence="3 4">CGMCC 1.6133</strain>
    </source>
</reference>
<dbReference type="OrthoDB" id="8478585at2"/>
<dbReference type="GO" id="GO:0016530">
    <property type="term" value="F:metallochaperone activity"/>
    <property type="evidence" value="ECO:0007669"/>
    <property type="project" value="TreeGrafter"/>
</dbReference>
<gene>
    <name evidence="3" type="ORF">SAMN04487954_102244</name>
</gene>
<name>A0A1G8PYP8_9GAMM</name>
<accession>A0A1G8PYP8</accession>
<protein>
    <submittedName>
        <fullName evidence="3">Respiratory nitrate reductase chaperone NarJ</fullName>
    </submittedName>
</protein>
<evidence type="ECO:0000256" key="1">
    <source>
        <dbReference type="ARBA" id="ARBA00023063"/>
    </source>
</evidence>
<proteinExistence type="predicted"/>
<dbReference type="GO" id="GO:0042128">
    <property type="term" value="P:nitrate assimilation"/>
    <property type="evidence" value="ECO:0007669"/>
    <property type="project" value="UniProtKB-KW"/>
</dbReference>
<dbReference type="InterPro" id="IPR020945">
    <property type="entry name" value="DMSO/NO3_reduct_chaperone"/>
</dbReference>
<dbReference type="EMBL" id="FNES01000002">
    <property type="protein sequence ID" value="SDI97659.1"/>
    <property type="molecule type" value="Genomic_DNA"/>
</dbReference>
<dbReference type="PANTHER" id="PTHR43680:SF2">
    <property type="entry name" value="NITRATE REDUCTASE MOLYBDENUM COFACTOR ASSEMBLY CHAPERONE NARJ"/>
    <property type="match status" value="1"/>
</dbReference>
<dbReference type="SUPFAM" id="SSF89155">
    <property type="entry name" value="TorD-like"/>
    <property type="match status" value="1"/>
</dbReference>
<dbReference type="NCBIfam" id="TIGR00684">
    <property type="entry name" value="narJ"/>
    <property type="match status" value="1"/>
</dbReference>
<dbReference type="PANTHER" id="PTHR43680">
    <property type="entry name" value="NITRATE REDUCTASE MOLYBDENUM COFACTOR ASSEMBLY CHAPERONE"/>
    <property type="match status" value="1"/>
</dbReference>
<dbReference type="RefSeq" id="WP_089683024.1">
    <property type="nucleotide sequence ID" value="NZ_FNES01000002.1"/>
</dbReference>
<evidence type="ECO:0000313" key="3">
    <source>
        <dbReference type="EMBL" id="SDI97659.1"/>
    </source>
</evidence>
<keyword evidence="4" id="KW-1185">Reference proteome</keyword>
<sequence>MAEAALQMAQPEPGMRSLRVLARLLDYPTPEHQAAAGEMIEVIGAEPRLGGELKRRLMAWCQEMADGDLLELQAEYVALFDKGRSTSLLLFEHVHGESRDRGQAMVDLMNEYQAAGFELDARELPDYLPLFLEYLSTCSEAEIGRWLGEIRHILALLTARLEEREADQALVPRALLALIGAEADVEPHRPQVRDEAPDDTPEALDAVWEEEAVRFSAESDQDCALQSAEGRRLAERKNVTHSEAVRIMSPAEAPAPSVGRSPSDR</sequence>
<dbReference type="STRING" id="376427.SAMN04487954_102244"/>
<dbReference type="Pfam" id="PF02613">
    <property type="entry name" value="Nitrate_red_del"/>
    <property type="match status" value="1"/>
</dbReference>